<feature type="coiled-coil region" evidence="1">
    <location>
        <begin position="925"/>
        <end position="952"/>
    </location>
</feature>
<dbReference type="InterPro" id="IPR029191">
    <property type="entry name" value="Uds1"/>
</dbReference>
<sequence>MNRTTQKTTTEDNAKFRPIINYKLKDNPFFEKKQDAKKEQDSNSNKKVTPTTSNSGVTKKTWSPSNTPDRNKQVRASVQKMASSSTVSSNPWKSQQVATTARKPPTMARKTSIVKKPSLLKKEADDKRQQKEEESPGQSRILASSFSQPQSSTVAKKKTSTSSLRSTGSNGSSDSSKKSDSLSTGVKRLSSAKTPTAATSTSATTDTSSTQKSKPLDKVDAQSESPAPSASITTSRTVPRSYPNPKEVEPTKTEPGSSNPSSSSSSSPRPSAKPATSVSSIAKALQKETPAQPSPIRPSPSTTSTLQRMVEETEKEFTSSSSGRTSVSSNASSPSDYETLDEIRREHATPFTPPSTSPRDKQDDLPWGKYAPTTPSTQPAVDTQATTTTCDAEAMQRQLAVSHAVLTSLDFPTLTMDEAERLHKKHTRAKSGLTKIRDQMLLETHMQRSMLSLIKFSGPHQDILQLQDSTKTLDQLAQELYYTASDACESQKHYFQHLAGTLANTVQQEQEDPWGPSAQGSPTQNRDTPQQQQQPRQLQQQQQQQQQQRVLRQQRDAIRELRTEQEQLLNRLDTLVRAYASSSSHVSYPAGTGSLSDDESASLSDESLLFSKSVRTSLTSVDDDRRPLQPLSLATQLIDALEHQLQRASSQPAARAPAAPATAASSLSLADTQKLQEQQKRIADLEAKLADSEQKRQRLEQREAAWQADQKAIVSKCQYALADESSTDTAVTLVQRLVERNDTAMRCVNDLEHQLEEQTTREAELVQQVAAAQGRATAAETKAKAHAKAQQEAQSKSAVPAPAPAPVLAETALPSSQATDIAKLEALFKNAQEEFTRREAALMLQSASVEAELGAILKEYDRLTRNITDFHHERKKHETKELAWTRERQRLEKQLADFTIRDKLGMDGQSMTLRREFRQLMATVKSEHQQELEKEMASRRQLEGELRDMKHDLELKRWDKVDAAVQTPFIAYYHHETHPLH</sequence>
<feature type="compositionally biased region" description="Low complexity" evidence="2">
    <location>
        <begin position="788"/>
        <end position="803"/>
    </location>
</feature>
<dbReference type="STRING" id="13706.A0A1X2HRH0"/>
<evidence type="ECO:0000256" key="1">
    <source>
        <dbReference type="SAM" id="Coils"/>
    </source>
</evidence>
<feature type="region of interest" description="Disordered" evidence="2">
    <location>
        <begin position="1"/>
        <end position="382"/>
    </location>
</feature>
<feature type="compositionally biased region" description="Low complexity" evidence="2">
    <location>
        <begin position="646"/>
        <end position="670"/>
    </location>
</feature>
<feature type="region of interest" description="Disordered" evidence="2">
    <location>
        <begin position="783"/>
        <end position="803"/>
    </location>
</feature>
<feature type="compositionally biased region" description="Low complexity" evidence="2">
    <location>
        <begin position="191"/>
        <end position="213"/>
    </location>
</feature>
<accession>A0A1X2HRH0</accession>
<feature type="compositionally biased region" description="Basic and acidic residues" evidence="2">
    <location>
        <begin position="23"/>
        <end position="41"/>
    </location>
</feature>
<dbReference type="InParanoid" id="A0A1X2HRH0"/>
<feature type="region of interest" description="Disordered" evidence="2">
    <location>
        <begin position="645"/>
        <end position="672"/>
    </location>
</feature>
<feature type="compositionally biased region" description="Low complexity" evidence="2">
    <location>
        <begin position="529"/>
        <end position="548"/>
    </location>
</feature>
<feature type="compositionally biased region" description="Basic and acidic residues" evidence="2">
    <location>
        <begin position="120"/>
        <end position="134"/>
    </location>
</feature>
<gene>
    <name evidence="4" type="ORF">BCR43DRAFT_481130</name>
</gene>
<organism evidence="4 5">
    <name type="scientific">Syncephalastrum racemosum</name>
    <name type="common">Filamentous fungus</name>
    <dbReference type="NCBI Taxonomy" id="13706"/>
    <lineage>
        <taxon>Eukaryota</taxon>
        <taxon>Fungi</taxon>
        <taxon>Fungi incertae sedis</taxon>
        <taxon>Mucoromycota</taxon>
        <taxon>Mucoromycotina</taxon>
        <taxon>Mucoromycetes</taxon>
        <taxon>Mucorales</taxon>
        <taxon>Syncephalastraceae</taxon>
        <taxon>Syncephalastrum</taxon>
    </lineage>
</organism>
<dbReference type="AlphaFoldDB" id="A0A1X2HRH0"/>
<comment type="caution">
    <text evidence="4">The sequence shown here is derived from an EMBL/GenBank/DDBJ whole genome shotgun (WGS) entry which is preliminary data.</text>
</comment>
<feature type="compositionally biased region" description="Polar residues" evidence="2">
    <location>
        <begin position="136"/>
        <end position="150"/>
    </location>
</feature>
<feature type="compositionally biased region" description="Low complexity" evidence="2">
    <location>
        <begin position="318"/>
        <end position="333"/>
    </location>
</feature>
<feature type="coiled-coil region" evidence="1">
    <location>
        <begin position="675"/>
        <end position="709"/>
    </location>
</feature>
<keyword evidence="5" id="KW-1185">Reference proteome</keyword>
<feature type="compositionally biased region" description="Low complexity" evidence="2">
    <location>
        <begin position="255"/>
        <end position="270"/>
    </location>
</feature>
<feature type="compositionally biased region" description="Polar residues" evidence="2">
    <location>
        <begin position="518"/>
        <end position="528"/>
    </location>
</feature>
<dbReference type="OrthoDB" id="5569911at2759"/>
<feature type="compositionally biased region" description="Polar residues" evidence="2">
    <location>
        <begin position="373"/>
        <end position="382"/>
    </location>
</feature>
<dbReference type="Pfam" id="PF15456">
    <property type="entry name" value="Uds1"/>
    <property type="match status" value="1"/>
</dbReference>
<feature type="compositionally biased region" description="Polar residues" evidence="2">
    <location>
        <begin position="42"/>
        <end position="99"/>
    </location>
</feature>
<proteinExistence type="predicted"/>
<evidence type="ECO:0000313" key="5">
    <source>
        <dbReference type="Proteomes" id="UP000242180"/>
    </source>
</evidence>
<evidence type="ECO:0000256" key="2">
    <source>
        <dbReference type="SAM" id="MobiDB-lite"/>
    </source>
</evidence>
<keyword evidence="1" id="KW-0175">Coiled coil</keyword>
<feature type="domain" description="Up-regulated during septation protein 1" evidence="3">
    <location>
        <begin position="401"/>
        <end position="503"/>
    </location>
</feature>
<reference evidence="4 5" key="1">
    <citation type="submission" date="2016-07" db="EMBL/GenBank/DDBJ databases">
        <title>Pervasive Adenine N6-methylation of Active Genes in Fungi.</title>
        <authorList>
            <consortium name="DOE Joint Genome Institute"/>
            <person name="Mondo S.J."/>
            <person name="Dannebaum R.O."/>
            <person name="Kuo R.C."/>
            <person name="Labutti K."/>
            <person name="Haridas S."/>
            <person name="Kuo A."/>
            <person name="Salamov A."/>
            <person name="Ahrendt S.R."/>
            <person name="Lipzen A."/>
            <person name="Sullivan W."/>
            <person name="Andreopoulos W.B."/>
            <person name="Clum A."/>
            <person name="Lindquist E."/>
            <person name="Daum C."/>
            <person name="Ramamoorthy G.K."/>
            <person name="Gryganskyi A."/>
            <person name="Culley D."/>
            <person name="Magnuson J.K."/>
            <person name="James T.Y."/>
            <person name="O'Malley M.A."/>
            <person name="Stajich J.E."/>
            <person name="Spatafora J.W."/>
            <person name="Visel A."/>
            <person name="Grigoriev I.V."/>
        </authorList>
    </citation>
    <scope>NUCLEOTIDE SEQUENCE [LARGE SCALE GENOMIC DNA]</scope>
    <source>
        <strain evidence="4 5">NRRL 2496</strain>
    </source>
</reference>
<feature type="compositionally biased region" description="Low complexity" evidence="2">
    <location>
        <begin position="160"/>
        <end position="174"/>
    </location>
</feature>
<dbReference type="EMBL" id="MCGN01000001">
    <property type="protein sequence ID" value="ORZ02172.1"/>
    <property type="molecule type" value="Genomic_DNA"/>
</dbReference>
<feature type="region of interest" description="Disordered" evidence="2">
    <location>
        <begin position="506"/>
        <end position="548"/>
    </location>
</feature>
<feature type="compositionally biased region" description="Polar residues" evidence="2">
    <location>
        <begin position="222"/>
        <end position="238"/>
    </location>
</feature>
<evidence type="ECO:0000259" key="3">
    <source>
        <dbReference type="Pfam" id="PF15456"/>
    </source>
</evidence>
<dbReference type="OMA" id="TELGEWQ"/>
<evidence type="ECO:0000313" key="4">
    <source>
        <dbReference type="EMBL" id="ORZ02172.1"/>
    </source>
</evidence>
<name>A0A1X2HRH0_SYNRA</name>
<dbReference type="Proteomes" id="UP000242180">
    <property type="component" value="Unassembled WGS sequence"/>
</dbReference>
<protein>
    <recommendedName>
        <fullName evidence="3">Up-regulated during septation protein 1 domain-containing protein</fullName>
    </recommendedName>
</protein>